<organism evidence="4 5">
    <name type="scientific">Bordetella bronchialis</name>
    <dbReference type="NCBI Taxonomy" id="463025"/>
    <lineage>
        <taxon>Bacteria</taxon>
        <taxon>Pseudomonadati</taxon>
        <taxon>Pseudomonadota</taxon>
        <taxon>Betaproteobacteria</taxon>
        <taxon>Burkholderiales</taxon>
        <taxon>Alcaligenaceae</taxon>
        <taxon>Bordetella</taxon>
    </lineage>
</organism>
<keyword evidence="1" id="KW-0378">Hydrolase</keyword>
<dbReference type="InterPro" id="IPR007312">
    <property type="entry name" value="Phosphoesterase"/>
</dbReference>
<evidence type="ECO:0000256" key="2">
    <source>
        <dbReference type="SAM" id="MobiDB-lite"/>
    </source>
</evidence>
<protein>
    <submittedName>
        <fullName evidence="4">Phosphoesterase</fullName>
    </submittedName>
</protein>
<dbReference type="Proteomes" id="UP000091897">
    <property type="component" value="Chromosome"/>
</dbReference>
<evidence type="ECO:0000313" key="5">
    <source>
        <dbReference type="Proteomes" id="UP000091897"/>
    </source>
</evidence>
<sequence>MTPSKHSARARRAPLYASLTVIAASLVLAGCGGGDDDSSSPPASSSNDTPPTMTMQGVVTGSNYVPGSKTNPTIDAAYFQNAKVCIDANGNGKCDAAENPAVTDANGAFTLKTAAISPLLADIGTDATNTASGAKVARRMALRVSAEEISDQGAGKIVISPMSSEIQRMVEDAGSSYAAEKANLATRLNVQPADVIADVHAAQGATRTALLYETNQLSNRYTYATSKLDRGDLYPDALAVAGGDPELTDKINVTPDTATTPETRKPITFLQAQQAAFNVEGIPRYDHLFVLFLENKGSNTILNQPYAPKIAKYLKDYNQLTNYFSTGQPSEPNYTAVGGGDDFGITDDSQWNCDAIGANAPKDPLPTADKPGLAASPFNPTGGNCGGTNHNISGPNMFTALENAGMTWRVYGESMNPGQDPRTDSVADSAITGIDNAYPNGIGNNPTPIPSNGTIPMPGNLYRTKHSPPMAFQDARLLPDFFFSNRTLGGGQFDANMANGTKYAVPANYEVDQLGKDLESGDVGQLNFLIPDQCDDMHSTTVNTAGGVPASDCSGNAIITRGDNYVDAIIRKIQASSLWKNTQRRSAIVIMFDEATASSGFNSCCGWNVSNSTVSLPLKQGPDGSFAPDTSIANYTEGNHGHGNSIFLIVTNQPQAPKGVVDSDAYSHFSFVRTMQDMFQVADPAVDASYLNRAKYTEKFIAEHLQMLPEFANSGDTHFDSVRPMNHAYVIPATYRQKQSTDAATPPQIGPDKTQVSVWAVK</sequence>
<dbReference type="Gene3D" id="3.40.720.10">
    <property type="entry name" value="Alkaline Phosphatase, subunit A"/>
    <property type="match status" value="1"/>
</dbReference>
<dbReference type="EMBL" id="CP016170">
    <property type="protein sequence ID" value="ANN65846.1"/>
    <property type="molecule type" value="Genomic_DNA"/>
</dbReference>
<evidence type="ECO:0000256" key="3">
    <source>
        <dbReference type="SAM" id="SignalP"/>
    </source>
</evidence>
<dbReference type="RefSeq" id="WP_066345381.1">
    <property type="nucleotide sequence ID" value="NZ_CBCSFJ010000003.1"/>
</dbReference>
<gene>
    <name evidence="4" type="ORF">BAU06_05645</name>
</gene>
<evidence type="ECO:0000256" key="1">
    <source>
        <dbReference type="ARBA" id="ARBA00022801"/>
    </source>
</evidence>
<name>A0ABN4R373_9BORD</name>
<dbReference type="PANTHER" id="PTHR31956:SF8">
    <property type="entry name" value="ACID PHOSPHATASE PHOA (AFU_ORTHOLOGUE AFUA_1G03570)"/>
    <property type="match status" value="1"/>
</dbReference>
<dbReference type="Pfam" id="PF04185">
    <property type="entry name" value="Phosphoesterase"/>
    <property type="match status" value="1"/>
</dbReference>
<keyword evidence="5" id="KW-1185">Reference proteome</keyword>
<feature type="signal peptide" evidence="3">
    <location>
        <begin position="1"/>
        <end position="29"/>
    </location>
</feature>
<evidence type="ECO:0000313" key="4">
    <source>
        <dbReference type="EMBL" id="ANN65846.1"/>
    </source>
</evidence>
<feature type="compositionally biased region" description="Low complexity" evidence="2">
    <location>
        <begin position="39"/>
        <end position="51"/>
    </location>
</feature>
<dbReference type="PROSITE" id="PS51257">
    <property type="entry name" value="PROKAR_LIPOPROTEIN"/>
    <property type="match status" value="1"/>
</dbReference>
<reference evidence="4 5" key="1">
    <citation type="submission" date="2016-06" db="EMBL/GenBank/DDBJ databases">
        <title>Complete genome sequences of Bordetella bronchialis and Bordetella flabilis.</title>
        <authorList>
            <person name="LiPuma J.J."/>
            <person name="Spilker T."/>
        </authorList>
    </citation>
    <scope>NUCLEOTIDE SEQUENCE [LARGE SCALE GENOMIC DNA]</scope>
    <source>
        <strain evidence="4 5">AU3182</strain>
    </source>
</reference>
<feature type="compositionally biased region" description="Polar residues" evidence="2">
    <location>
        <begin position="52"/>
        <end position="61"/>
    </location>
</feature>
<accession>A0ABN4R373</accession>
<feature type="chain" id="PRO_5045588263" evidence="3">
    <location>
        <begin position="30"/>
        <end position="762"/>
    </location>
</feature>
<dbReference type="PANTHER" id="PTHR31956">
    <property type="entry name" value="NON-SPECIFIC PHOSPHOLIPASE C4-RELATED"/>
    <property type="match status" value="1"/>
</dbReference>
<keyword evidence="3" id="KW-0732">Signal</keyword>
<feature type="region of interest" description="Disordered" evidence="2">
    <location>
        <begin position="33"/>
        <end position="61"/>
    </location>
</feature>
<dbReference type="InterPro" id="IPR017850">
    <property type="entry name" value="Alkaline_phosphatase_core_sf"/>
</dbReference>
<proteinExistence type="predicted"/>